<dbReference type="PROSITE" id="PS51257">
    <property type="entry name" value="PROKAR_LIPOPROTEIN"/>
    <property type="match status" value="1"/>
</dbReference>
<dbReference type="EMBL" id="FCOK02000112">
    <property type="protein sequence ID" value="SAL71366.1"/>
    <property type="molecule type" value="Genomic_DNA"/>
</dbReference>
<dbReference type="Proteomes" id="UP000054683">
    <property type="component" value="Unassembled WGS sequence"/>
</dbReference>
<accession>A0A158JRA7</accession>
<evidence type="ECO:0000313" key="1">
    <source>
        <dbReference type="EMBL" id="SAL71366.1"/>
    </source>
</evidence>
<protein>
    <recommendedName>
        <fullName evidence="3">Lipoprotein</fullName>
    </recommendedName>
</protein>
<evidence type="ECO:0008006" key="3">
    <source>
        <dbReference type="Google" id="ProtNLM"/>
    </source>
</evidence>
<proteinExistence type="predicted"/>
<name>A0A158JRA7_9BURK</name>
<dbReference type="AlphaFoldDB" id="A0A158JRA7"/>
<gene>
    <name evidence="1" type="ORF">AWB69_08615</name>
</gene>
<sequence>MKEKMQIKTLLGSLSVFAVCSLVTGCVTTNYMPPPGVPTAQIRFREINEGGFHLYQPPPLPGCYLPSDPAGGDPIGVADVPPKNDTTIVLIPSHRQQPRLGMPINEKYIDRSYFELRMQADHLLTLRVRSPGYDQFDTAFRFTPRSGENYEVTVKFGIPFDVHVYHIDAHDGHYSEEPVKDLEIVRRCS</sequence>
<organism evidence="1 2">
    <name type="scientific">Caballeronia udeis</name>
    <dbReference type="NCBI Taxonomy" id="1232866"/>
    <lineage>
        <taxon>Bacteria</taxon>
        <taxon>Pseudomonadati</taxon>
        <taxon>Pseudomonadota</taxon>
        <taxon>Betaproteobacteria</taxon>
        <taxon>Burkholderiales</taxon>
        <taxon>Burkholderiaceae</taxon>
        <taxon>Caballeronia</taxon>
    </lineage>
</organism>
<reference evidence="1 2" key="1">
    <citation type="submission" date="2016-01" db="EMBL/GenBank/DDBJ databases">
        <authorList>
            <person name="Oliw E.H."/>
        </authorList>
    </citation>
    <scope>NUCLEOTIDE SEQUENCE [LARGE SCALE GENOMIC DNA]</scope>
    <source>
        <strain evidence="1">LMG 27134</strain>
    </source>
</reference>
<dbReference type="RefSeq" id="WP_156529171.1">
    <property type="nucleotide sequence ID" value="NZ_FCOK02000112.1"/>
</dbReference>
<evidence type="ECO:0000313" key="2">
    <source>
        <dbReference type="Proteomes" id="UP000054683"/>
    </source>
</evidence>